<name>A0A9Q3UHY7_VIBPH</name>
<evidence type="ECO:0000313" key="1">
    <source>
        <dbReference type="EMBL" id="MCC3807576.1"/>
    </source>
</evidence>
<accession>A0A9Q3UHY7</accession>
<protein>
    <submittedName>
        <fullName evidence="1">Uncharacterized protein</fullName>
    </submittedName>
</protein>
<gene>
    <name evidence="1" type="ORF">IB292_21390</name>
</gene>
<dbReference type="Proteomes" id="UP000726777">
    <property type="component" value="Unassembled WGS sequence"/>
</dbReference>
<dbReference type="AlphaFoldDB" id="A0A9Q3UHY7"/>
<sequence length="218" mass="25468">MPLKDKLLRLLPFTDFGRSIASRVRTFIHKQKLTPLEEDVNTLISKLAPLQDDLNANIIPHTSYLSMIFKRTGYGNNNVVYFGTAINALRATSDYCMKNQVPLHLVDMKRPSLISEEKKEQILSRTQQHDRYSMMFDHDELTKISRKMNIKNPDDCALLDILDHITQYSMTDEKQHILIIQNFHKSQYPKWLSNIIADITCFNRVCWCNILFIDSSFE</sequence>
<proteinExistence type="predicted"/>
<evidence type="ECO:0000313" key="2">
    <source>
        <dbReference type="Proteomes" id="UP000726777"/>
    </source>
</evidence>
<reference evidence="1" key="1">
    <citation type="submission" date="2020-09" db="EMBL/GenBank/DDBJ databases">
        <title>Genome sequence of Vibrio parahaemolyticus isolates.</title>
        <authorList>
            <person name="Hammerl J.A."/>
            <person name="Strauch E."/>
        </authorList>
    </citation>
    <scope>NUCLEOTIDE SEQUENCE</scope>
    <source>
        <strain evidence="1">17-VB00146</strain>
    </source>
</reference>
<organism evidence="1 2">
    <name type="scientific">Vibrio parahaemolyticus</name>
    <dbReference type="NCBI Taxonomy" id="670"/>
    <lineage>
        <taxon>Bacteria</taxon>
        <taxon>Pseudomonadati</taxon>
        <taxon>Pseudomonadota</taxon>
        <taxon>Gammaproteobacteria</taxon>
        <taxon>Vibrionales</taxon>
        <taxon>Vibrionaceae</taxon>
        <taxon>Vibrio</taxon>
    </lineage>
</organism>
<dbReference type="EMBL" id="JACVHL010000027">
    <property type="protein sequence ID" value="MCC3807576.1"/>
    <property type="molecule type" value="Genomic_DNA"/>
</dbReference>
<dbReference type="RefSeq" id="WP_228085921.1">
    <property type="nucleotide sequence ID" value="NZ_JACVHL010000027.1"/>
</dbReference>
<comment type="caution">
    <text evidence="1">The sequence shown here is derived from an EMBL/GenBank/DDBJ whole genome shotgun (WGS) entry which is preliminary data.</text>
</comment>